<name>A0A162E645_9BACI</name>
<feature type="coiled-coil region" evidence="2">
    <location>
        <begin position="93"/>
        <end position="148"/>
    </location>
</feature>
<evidence type="ECO:0000313" key="4">
    <source>
        <dbReference type="Proteomes" id="UP000075806"/>
    </source>
</evidence>
<accession>A0A162E645</accession>
<dbReference type="PANTHER" id="PTHR31088">
    <property type="entry name" value="MEMBRANE-ASSOCIATED PROTEIN VIPP1, CHLOROPLASTIC"/>
    <property type="match status" value="1"/>
</dbReference>
<dbReference type="InterPro" id="IPR007157">
    <property type="entry name" value="PspA_VIPP1"/>
</dbReference>
<dbReference type="AlphaFoldDB" id="A0A162E645"/>
<dbReference type="Proteomes" id="UP000075806">
    <property type="component" value="Unassembled WGS sequence"/>
</dbReference>
<evidence type="ECO:0000256" key="1">
    <source>
        <dbReference type="ARBA" id="ARBA00043985"/>
    </source>
</evidence>
<evidence type="ECO:0008006" key="5">
    <source>
        <dbReference type="Google" id="ProtNLM"/>
    </source>
</evidence>
<organism evidence="3 4">
    <name type="scientific">Alkalihalobacillus trypoxylicola</name>
    <dbReference type="NCBI Taxonomy" id="519424"/>
    <lineage>
        <taxon>Bacteria</taxon>
        <taxon>Bacillati</taxon>
        <taxon>Bacillota</taxon>
        <taxon>Bacilli</taxon>
        <taxon>Bacillales</taxon>
        <taxon>Bacillaceae</taxon>
        <taxon>Alkalihalobacillus</taxon>
    </lineage>
</organism>
<proteinExistence type="inferred from homology"/>
<comment type="caution">
    <text evidence="3">The sequence shown here is derived from an EMBL/GenBank/DDBJ whole genome shotgun (WGS) entry which is preliminary data.</text>
</comment>
<dbReference type="RefSeq" id="WP_061948214.1">
    <property type="nucleotide sequence ID" value="NZ_LTAO01000012.1"/>
</dbReference>
<dbReference type="PANTHER" id="PTHR31088:SF6">
    <property type="entry name" value="PHAGE SHOCK PROTEIN A"/>
    <property type="match status" value="1"/>
</dbReference>
<dbReference type="OrthoDB" id="9779630at2"/>
<dbReference type="STRING" id="519424.AZF04_03420"/>
<feature type="coiled-coil region" evidence="2">
    <location>
        <begin position="25"/>
        <end position="62"/>
    </location>
</feature>
<protein>
    <recommendedName>
        <fullName evidence="5">Phage shock protein A</fullName>
    </recommendedName>
</protein>
<gene>
    <name evidence="3" type="ORF">AZF04_03420</name>
</gene>
<dbReference type="EMBL" id="LTAO01000012">
    <property type="protein sequence ID" value="KYG31841.1"/>
    <property type="molecule type" value="Genomic_DNA"/>
</dbReference>
<evidence type="ECO:0000256" key="2">
    <source>
        <dbReference type="SAM" id="Coils"/>
    </source>
</evidence>
<keyword evidence="2" id="KW-0175">Coiled coil</keyword>
<reference evidence="3" key="1">
    <citation type="submission" date="2016-02" db="EMBL/GenBank/DDBJ databases">
        <title>Genome sequence of Bacillus trypoxylicola KCTC 13244(T).</title>
        <authorList>
            <person name="Jeong H."/>
            <person name="Park S.-H."/>
            <person name="Choi S.-K."/>
        </authorList>
    </citation>
    <scope>NUCLEOTIDE SEQUENCE [LARGE SCALE GENOMIC DNA]</scope>
    <source>
        <strain evidence="3">KCTC 13244</strain>
    </source>
</reference>
<keyword evidence="4" id="KW-1185">Reference proteome</keyword>
<comment type="similarity">
    <text evidence="1">Belongs to the PspA/Vipp/IM30 family.</text>
</comment>
<evidence type="ECO:0000313" key="3">
    <source>
        <dbReference type="EMBL" id="KYG31841.1"/>
    </source>
</evidence>
<dbReference type="Pfam" id="PF04012">
    <property type="entry name" value="PspA_IM30"/>
    <property type="match status" value="1"/>
</dbReference>
<sequence>MSLTRIRRFISASINEGLEKVENPVMMIKQYLREIKAEVQKIEKEMEKQEQLQDMLQRDRELALQIVEKRESQAKIAVDADQEELARKALLSKKDAYNQAKRYEELLSKSKEHVLELKQKVEVLKKKYHALRDKKMELSLRLQAERANKQLSHSVHLSNKSYNDFDQLDEQMEDLEWSQYEPQSSNHEIEKEMYQAEIELELQQLKKSNEAVKN</sequence>